<dbReference type="Gene3D" id="3.30.1820.10">
    <property type="entry name" value="Lp2179-like"/>
    <property type="match status" value="1"/>
</dbReference>
<organism evidence="1 2">
    <name type="scientific">Secundilactobacillus similis DSM 23365 = JCM 2765</name>
    <dbReference type="NCBI Taxonomy" id="1423804"/>
    <lineage>
        <taxon>Bacteria</taxon>
        <taxon>Bacillati</taxon>
        <taxon>Bacillota</taxon>
        <taxon>Bacilli</taxon>
        <taxon>Lactobacillales</taxon>
        <taxon>Lactobacillaceae</taxon>
        <taxon>Secundilactobacillus</taxon>
    </lineage>
</organism>
<dbReference type="InterPro" id="IPR035942">
    <property type="entry name" value="Lp2179-like_sf"/>
</dbReference>
<evidence type="ECO:0000313" key="2">
    <source>
        <dbReference type="Proteomes" id="UP000051442"/>
    </source>
</evidence>
<reference evidence="1 2" key="1">
    <citation type="journal article" date="2015" name="Genome Announc.">
        <title>Expanding the biotechnology potential of lactobacilli through comparative genomics of 213 strains and associated genera.</title>
        <authorList>
            <person name="Sun Z."/>
            <person name="Harris H.M."/>
            <person name="McCann A."/>
            <person name="Guo C."/>
            <person name="Argimon S."/>
            <person name="Zhang W."/>
            <person name="Yang X."/>
            <person name="Jeffery I.B."/>
            <person name="Cooney J.C."/>
            <person name="Kagawa T.F."/>
            <person name="Liu W."/>
            <person name="Song Y."/>
            <person name="Salvetti E."/>
            <person name="Wrobel A."/>
            <person name="Rasinkangas P."/>
            <person name="Parkhill J."/>
            <person name="Rea M.C."/>
            <person name="O'Sullivan O."/>
            <person name="Ritari J."/>
            <person name="Douillard F.P."/>
            <person name="Paul Ross R."/>
            <person name="Yang R."/>
            <person name="Briner A.E."/>
            <person name="Felis G.E."/>
            <person name="de Vos W.M."/>
            <person name="Barrangou R."/>
            <person name="Klaenhammer T.R."/>
            <person name="Caufield P.W."/>
            <person name="Cui Y."/>
            <person name="Zhang H."/>
            <person name="O'Toole P.W."/>
        </authorList>
    </citation>
    <scope>NUCLEOTIDE SEQUENCE [LARGE SCALE GENOMIC DNA]</scope>
    <source>
        <strain evidence="1 2">DSM 23365</strain>
    </source>
</reference>
<dbReference type="RefSeq" id="WP_054736856.1">
    <property type="nucleotide sequence ID" value="NZ_AYZM01000036.1"/>
</dbReference>
<dbReference type="OrthoDB" id="2166222at2"/>
<name>A0A0R2FCP9_9LACO</name>
<dbReference type="AlphaFoldDB" id="A0A0R2FCP9"/>
<evidence type="ECO:0008006" key="3">
    <source>
        <dbReference type="Google" id="ProtNLM"/>
    </source>
</evidence>
<dbReference type="PATRIC" id="fig|1423804.4.peg.2410"/>
<dbReference type="InterPro" id="IPR014965">
    <property type="entry name" value="Amino_acid_metab_prot_put"/>
</dbReference>
<sequence length="114" mass="12825">MAFEATVTLTGDTTSYQINPNIKKFALKDVGFQETKVGNFVLKRSLDPNSPYNATVELKVMVNKDLTGFKLATLTGNGMRDVNIFKMAKKDDFLEQFHYIMGTLAEREIINPVD</sequence>
<accession>A0A0R2FCP9</accession>
<comment type="caution">
    <text evidence="1">The sequence shown here is derived from an EMBL/GenBank/DDBJ whole genome shotgun (WGS) entry which is preliminary data.</text>
</comment>
<dbReference type="SUPFAM" id="SSF160800">
    <property type="entry name" value="Lp2179-like"/>
    <property type="match status" value="1"/>
</dbReference>
<proteinExistence type="predicted"/>
<dbReference type="Proteomes" id="UP000051442">
    <property type="component" value="Unassembled WGS sequence"/>
</dbReference>
<gene>
    <name evidence="1" type="ORF">FD14_GL002220</name>
</gene>
<evidence type="ECO:0000313" key="1">
    <source>
        <dbReference type="EMBL" id="KRN26321.1"/>
    </source>
</evidence>
<protein>
    <recommendedName>
        <fullName evidence="3">Cysteine desulfurase</fullName>
    </recommendedName>
</protein>
<dbReference type="EMBL" id="AYZM01000036">
    <property type="protein sequence ID" value="KRN26321.1"/>
    <property type="molecule type" value="Genomic_DNA"/>
</dbReference>
<dbReference type="STRING" id="1423804.FD14_GL002220"/>
<dbReference type="Pfam" id="PF08866">
    <property type="entry name" value="DUF1831"/>
    <property type="match status" value="1"/>
</dbReference>
<keyword evidence="2" id="KW-1185">Reference proteome</keyword>